<dbReference type="RefSeq" id="WP_008585753.1">
    <property type="nucleotide sequence ID" value="NZ_CP007035.1"/>
</dbReference>
<dbReference type="EMBL" id="CP007035">
    <property type="protein sequence ID" value="AHF17653.1"/>
    <property type="molecule type" value="Genomic_DNA"/>
</dbReference>
<dbReference type="eggNOG" id="COG3519">
    <property type="taxonomic scope" value="Bacteria"/>
</dbReference>
<dbReference type="KEGG" id="nso:NIASO_11775"/>
<accession>W0F767</accession>
<evidence type="ECO:0000313" key="2">
    <source>
        <dbReference type="Proteomes" id="UP000003586"/>
    </source>
</evidence>
<dbReference type="Proteomes" id="UP000003586">
    <property type="component" value="Chromosome"/>
</dbReference>
<dbReference type="HOGENOM" id="CLU_029440_0_0_10"/>
<dbReference type="AlphaFoldDB" id="W0F767"/>
<gene>
    <name evidence="1" type="ORF">NIASO_11775</name>
</gene>
<organism evidence="1 2">
    <name type="scientific">Niabella soli DSM 19437</name>
    <dbReference type="NCBI Taxonomy" id="929713"/>
    <lineage>
        <taxon>Bacteria</taxon>
        <taxon>Pseudomonadati</taxon>
        <taxon>Bacteroidota</taxon>
        <taxon>Chitinophagia</taxon>
        <taxon>Chitinophagales</taxon>
        <taxon>Chitinophagaceae</taxon>
        <taxon>Niabella</taxon>
    </lineage>
</organism>
<evidence type="ECO:0000313" key="1">
    <source>
        <dbReference type="EMBL" id="AHF17653.1"/>
    </source>
</evidence>
<name>W0F767_9BACT</name>
<proteinExistence type="predicted"/>
<protein>
    <submittedName>
        <fullName evidence="1">Uncharacterized protein</fullName>
    </submittedName>
</protein>
<reference evidence="1 2" key="1">
    <citation type="submission" date="2013-12" db="EMBL/GenBank/DDBJ databases">
        <authorList>
            <consortium name="DOE Joint Genome Institute"/>
            <person name="Eisen J."/>
            <person name="Huntemann M."/>
            <person name="Han J."/>
            <person name="Chen A."/>
            <person name="Kyrpides N."/>
            <person name="Mavromatis K."/>
            <person name="Markowitz V."/>
            <person name="Palaniappan K."/>
            <person name="Ivanova N."/>
            <person name="Schaumberg A."/>
            <person name="Pati A."/>
            <person name="Liolios K."/>
            <person name="Nordberg H.P."/>
            <person name="Cantor M.N."/>
            <person name="Hua S.X."/>
            <person name="Woyke T."/>
        </authorList>
    </citation>
    <scope>NUCLEOTIDE SEQUENCE [LARGE SCALE GENOMIC DNA]</scope>
    <source>
        <strain evidence="2">DSM 19437</strain>
    </source>
</reference>
<dbReference type="STRING" id="929713.NIASO_11775"/>
<sequence length="625" mass="71497">MNESREHIRNRMLQNAAKIWGYPETEEAANFDPLVGLLLSVNAAELERLSNEIYHSRNRVMDRIVQLLAPDVLTGPRLASAILNANSLEDVASLSTKEQFFMTQNVRNHSEEAPRTTDLFFTPTDNFIINKCKVRFAATGNKIYRYPGGVTKELMGVTEEQQWLQPSVLWIAVDHKEIDLNNTQFYFQYRSEVNRAIFYNQLKHAGWQVAGHAVQVQKGYNVARGNNPDWYAAQLIQQEASATSRYIKLVKELYEEAFVSIKDPQLLRYIADDKVLPHEIKAVFGDKITQQLQEPLSWVKITFPENITSTMLEDVSVFSNCFPVVNRKLHEVTHRVQEMINVVPLLTGDDQFYDLGEITDENGRLLHIRQHTEEENNSMSILLRNGGAGRFDERDATVVIENLIQLLRDESAAFSKLGKDLISQEIKSLQQSITKIEHLVGENTGNQSAYTPYLMIRNQKQGSSRFLYIEYWSTNGYAANGLRPGTRLQPYKTGSVNHSSVFLLTNTQNGKNRLSQTDSVVAYKYALLSKDRVMSRNDIALYCKLFLGNSVQEVKVDKGFMVSAETTKGFMKTIDVTVFIRRKEFIEAQEKEEIVQWEKELAAQLTERSMAFIPYRVFIKEAPGF</sequence>
<dbReference type="OrthoDB" id="1090083at2"/>
<keyword evidence="2" id="KW-1185">Reference proteome</keyword>